<dbReference type="AlphaFoldDB" id="A0A1G2UY56"/>
<comment type="caution">
    <text evidence="1">The sequence shown here is derived from an EMBL/GenBank/DDBJ whole genome shotgun (WGS) entry which is preliminary data.</text>
</comment>
<reference evidence="1 2" key="1">
    <citation type="journal article" date="2016" name="Nat. Commun.">
        <title>Thousands of microbial genomes shed light on interconnected biogeochemical processes in an aquifer system.</title>
        <authorList>
            <person name="Anantharaman K."/>
            <person name="Brown C.T."/>
            <person name="Hug L.A."/>
            <person name="Sharon I."/>
            <person name="Castelle C.J."/>
            <person name="Probst A.J."/>
            <person name="Thomas B.C."/>
            <person name="Singh A."/>
            <person name="Wilkins M.J."/>
            <person name="Karaoz U."/>
            <person name="Brodie E.L."/>
            <person name="Williams K.H."/>
            <person name="Hubbard S.S."/>
            <person name="Banfield J.F."/>
        </authorList>
    </citation>
    <scope>NUCLEOTIDE SEQUENCE [LARGE SCALE GENOMIC DNA]</scope>
</reference>
<sequence>MGKYIWLISVPTSKRSKGEISHSTEDFFSKTNLWDTNTRKKINDRGRPNNVLQLSLLPIQAPL</sequence>
<name>A0A1G2UY56_9BACT</name>
<dbReference type="EMBL" id="MHWW01000024">
    <property type="protein sequence ID" value="OHB14304.1"/>
    <property type="molecule type" value="Genomic_DNA"/>
</dbReference>
<accession>A0A1G2UY56</accession>
<protein>
    <submittedName>
        <fullName evidence="1">Uncharacterized protein</fullName>
    </submittedName>
</protein>
<gene>
    <name evidence="1" type="ORF">A2431_02440</name>
</gene>
<evidence type="ECO:0000313" key="1">
    <source>
        <dbReference type="EMBL" id="OHB14304.1"/>
    </source>
</evidence>
<organism evidence="1 2">
    <name type="scientific">Candidatus Zambryskibacteria bacterium RIFOXYC1_FULL_39_10</name>
    <dbReference type="NCBI Taxonomy" id="1802779"/>
    <lineage>
        <taxon>Bacteria</taxon>
        <taxon>Candidatus Zambryskiibacteriota</taxon>
    </lineage>
</organism>
<evidence type="ECO:0000313" key="2">
    <source>
        <dbReference type="Proteomes" id="UP000177697"/>
    </source>
</evidence>
<proteinExistence type="predicted"/>
<dbReference type="Proteomes" id="UP000177697">
    <property type="component" value="Unassembled WGS sequence"/>
</dbReference>